<feature type="domain" description="Alpha/beta hydrolase fold-3" evidence="3">
    <location>
        <begin position="35"/>
        <end position="147"/>
    </location>
</feature>
<keyword evidence="2 5" id="KW-0378">Hydrolase</keyword>
<dbReference type="Pfam" id="PF08386">
    <property type="entry name" value="Abhydrolase_4"/>
    <property type="match status" value="1"/>
</dbReference>
<dbReference type="RefSeq" id="WP_377561657.1">
    <property type="nucleotide sequence ID" value="NZ_JBHTJZ010000004.1"/>
</dbReference>
<proteinExistence type="inferred from homology"/>
<dbReference type="SUPFAM" id="SSF53474">
    <property type="entry name" value="alpha/beta-Hydrolases"/>
    <property type="match status" value="1"/>
</dbReference>
<dbReference type="InterPro" id="IPR013595">
    <property type="entry name" value="Pept_S33_TAP-like_C"/>
</dbReference>
<accession>A0ABW3HKL3</accession>
<evidence type="ECO:0000259" key="3">
    <source>
        <dbReference type="Pfam" id="PF07859"/>
    </source>
</evidence>
<dbReference type="PANTHER" id="PTHR48081">
    <property type="entry name" value="AB HYDROLASE SUPERFAMILY PROTEIN C4A8.06C"/>
    <property type="match status" value="1"/>
</dbReference>
<dbReference type="InterPro" id="IPR029058">
    <property type="entry name" value="AB_hydrolase_fold"/>
</dbReference>
<gene>
    <name evidence="5" type="ORF">ACFQ2I_01375</name>
</gene>
<dbReference type="Pfam" id="PF07859">
    <property type="entry name" value="Abhydrolase_3"/>
    <property type="match status" value="1"/>
</dbReference>
<dbReference type="GO" id="GO:0016787">
    <property type="term" value="F:hydrolase activity"/>
    <property type="evidence" value="ECO:0007669"/>
    <property type="project" value="UniProtKB-KW"/>
</dbReference>
<protein>
    <submittedName>
        <fullName evidence="5">Alpha/beta hydrolase</fullName>
    </submittedName>
</protein>
<evidence type="ECO:0000259" key="4">
    <source>
        <dbReference type="Pfam" id="PF08386"/>
    </source>
</evidence>
<evidence type="ECO:0000256" key="2">
    <source>
        <dbReference type="ARBA" id="ARBA00022801"/>
    </source>
</evidence>
<dbReference type="InterPro" id="IPR013094">
    <property type="entry name" value="AB_hydrolase_3"/>
</dbReference>
<feature type="domain" description="Peptidase S33 tripeptidyl aminopeptidase-like C-terminal" evidence="4">
    <location>
        <begin position="167"/>
        <end position="229"/>
    </location>
</feature>
<evidence type="ECO:0000256" key="1">
    <source>
        <dbReference type="ARBA" id="ARBA00010515"/>
    </source>
</evidence>
<dbReference type="Gene3D" id="3.40.50.1820">
    <property type="entry name" value="alpha/beta hydrolase"/>
    <property type="match status" value="1"/>
</dbReference>
<dbReference type="Proteomes" id="UP001596989">
    <property type="component" value="Unassembled WGS sequence"/>
</dbReference>
<dbReference type="PANTHER" id="PTHR48081:SF30">
    <property type="entry name" value="ACETYL-HYDROLASE LIPR-RELATED"/>
    <property type="match status" value="1"/>
</dbReference>
<evidence type="ECO:0000313" key="5">
    <source>
        <dbReference type="EMBL" id="MFD0958032.1"/>
    </source>
</evidence>
<reference evidence="6" key="1">
    <citation type="journal article" date="2019" name="Int. J. Syst. Evol. Microbiol.">
        <title>The Global Catalogue of Microorganisms (GCM) 10K type strain sequencing project: providing services to taxonomists for standard genome sequencing and annotation.</title>
        <authorList>
            <consortium name="The Broad Institute Genomics Platform"/>
            <consortium name="The Broad Institute Genome Sequencing Center for Infectious Disease"/>
            <person name="Wu L."/>
            <person name="Ma J."/>
        </authorList>
    </citation>
    <scope>NUCLEOTIDE SEQUENCE [LARGE SCALE GENOMIC DNA]</scope>
    <source>
        <strain evidence="6">CCUG 59129</strain>
    </source>
</reference>
<evidence type="ECO:0000313" key="6">
    <source>
        <dbReference type="Proteomes" id="UP001596989"/>
    </source>
</evidence>
<comment type="similarity">
    <text evidence="1">Belongs to the 'GDXG' lipolytic enzyme family.</text>
</comment>
<name>A0ABW3HKL3_9BACL</name>
<keyword evidence="6" id="KW-1185">Reference proteome</keyword>
<dbReference type="EMBL" id="JBHTJZ010000004">
    <property type="protein sequence ID" value="MFD0958032.1"/>
    <property type="molecule type" value="Genomic_DNA"/>
</dbReference>
<comment type="caution">
    <text evidence="5">The sequence shown here is derived from an EMBL/GenBank/DDBJ whole genome shotgun (WGS) entry which is preliminary data.</text>
</comment>
<sequence>MRPVKIKYKQSGVYSLHLHVFEPDRNKYSGNRPAMLYFFGGGFVNGSPEQFYPHCQHFARNGFVAVSVEYRVKSLHGTSPFDSVEDGISAMRWLRSHTHELSIDPSRIVAAGGSAGGHVVLSSTLFGEASEMPNAWILFNPVVDTTATGYKIGLPLFEGRERERSPVHHVRSGLPPTLIFHGTADEVSPYESVERFQQEMLAQGNTCQMVTFEGRGHGFFNLGRPNTSIEDYEATLHEAEQFLKSLHYPFD</sequence>
<dbReference type="InterPro" id="IPR050300">
    <property type="entry name" value="GDXG_lipolytic_enzyme"/>
</dbReference>
<organism evidence="5 6">
    <name type="scientific">Paenibacillus chungangensis</name>
    <dbReference type="NCBI Taxonomy" id="696535"/>
    <lineage>
        <taxon>Bacteria</taxon>
        <taxon>Bacillati</taxon>
        <taxon>Bacillota</taxon>
        <taxon>Bacilli</taxon>
        <taxon>Bacillales</taxon>
        <taxon>Paenibacillaceae</taxon>
        <taxon>Paenibacillus</taxon>
    </lineage>
</organism>